<evidence type="ECO:0000313" key="5">
    <source>
        <dbReference type="Proteomes" id="UP000823883"/>
    </source>
</evidence>
<protein>
    <recommendedName>
        <fullName evidence="6">LPXTG cell wall anchor domain-containing protein</fullName>
    </recommendedName>
</protein>
<feature type="chain" id="PRO_5038800553" description="LPXTG cell wall anchor domain-containing protein" evidence="3">
    <location>
        <begin position="29"/>
        <end position="293"/>
    </location>
</feature>
<evidence type="ECO:0000256" key="3">
    <source>
        <dbReference type="SAM" id="SignalP"/>
    </source>
</evidence>
<feature type="region of interest" description="Disordered" evidence="1">
    <location>
        <begin position="203"/>
        <end position="244"/>
    </location>
</feature>
<reference evidence="4" key="2">
    <citation type="submission" date="2021-04" db="EMBL/GenBank/DDBJ databases">
        <authorList>
            <person name="Gilroy R."/>
        </authorList>
    </citation>
    <scope>NUCLEOTIDE SEQUENCE</scope>
    <source>
        <strain evidence="4">CHK183-5548</strain>
    </source>
</reference>
<keyword evidence="2" id="KW-0472">Membrane</keyword>
<gene>
    <name evidence="4" type="ORF">IAA04_06925</name>
</gene>
<comment type="caution">
    <text evidence="4">The sequence shown here is derived from an EMBL/GenBank/DDBJ whole genome shotgun (WGS) entry which is preliminary data.</text>
</comment>
<organism evidence="4 5">
    <name type="scientific">Candidatus Lachnoclostridium pullistercoris</name>
    <dbReference type="NCBI Taxonomy" id="2838632"/>
    <lineage>
        <taxon>Bacteria</taxon>
        <taxon>Bacillati</taxon>
        <taxon>Bacillota</taxon>
        <taxon>Clostridia</taxon>
        <taxon>Lachnospirales</taxon>
        <taxon>Lachnospiraceae</taxon>
    </lineage>
</organism>
<feature type="transmembrane region" description="Helical" evidence="2">
    <location>
        <begin position="266"/>
        <end position="286"/>
    </location>
</feature>
<name>A0A9D2PEH2_9FIRM</name>
<dbReference type="EMBL" id="DWWL01000044">
    <property type="protein sequence ID" value="HJC47769.1"/>
    <property type="molecule type" value="Genomic_DNA"/>
</dbReference>
<feature type="compositionally biased region" description="Gly residues" evidence="1">
    <location>
        <begin position="205"/>
        <end position="227"/>
    </location>
</feature>
<dbReference type="AlphaFoldDB" id="A0A9D2PEH2"/>
<reference evidence="4" key="1">
    <citation type="journal article" date="2021" name="PeerJ">
        <title>Extensive microbial diversity within the chicken gut microbiome revealed by metagenomics and culture.</title>
        <authorList>
            <person name="Gilroy R."/>
            <person name="Ravi A."/>
            <person name="Getino M."/>
            <person name="Pursley I."/>
            <person name="Horton D.L."/>
            <person name="Alikhan N.F."/>
            <person name="Baker D."/>
            <person name="Gharbi K."/>
            <person name="Hall N."/>
            <person name="Watson M."/>
            <person name="Adriaenssens E.M."/>
            <person name="Foster-Nyarko E."/>
            <person name="Jarju S."/>
            <person name="Secka A."/>
            <person name="Antonio M."/>
            <person name="Oren A."/>
            <person name="Chaudhuri R.R."/>
            <person name="La Ragione R."/>
            <person name="Hildebrand F."/>
            <person name="Pallen M.J."/>
        </authorList>
    </citation>
    <scope>NUCLEOTIDE SEQUENCE</scope>
    <source>
        <strain evidence="4">CHK183-5548</strain>
    </source>
</reference>
<evidence type="ECO:0008006" key="6">
    <source>
        <dbReference type="Google" id="ProtNLM"/>
    </source>
</evidence>
<keyword evidence="2" id="KW-0812">Transmembrane</keyword>
<evidence type="ECO:0000256" key="1">
    <source>
        <dbReference type="SAM" id="MobiDB-lite"/>
    </source>
</evidence>
<feature type="signal peptide" evidence="3">
    <location>
        <begin position="1"/>
        <end position="28"/>
    </location>
</feature>
<keyword evidence="3" id="KW-0732">Signal</keyword>
<sequence length="293" mass="29999">MKRDKIKRLVAGLCAMVVLAMGSTTALAADTVDVNGSGRASGTTKVVVGYQDKDLFSNMKDLMPGDVISNEIAVSNQSGRAVTIYLKAYSQFDSEDGLTAHRETSEASAEGKAFRGDILDQISMTLRMGDEILYRGSADGNDPEEGYEAMTAGDYGISLGSFAAGSQKALTVELILPGPEFDNSFADKFDAVDWVFCVEGTTPSSGGGGGSSGGGPSGGGDPNGGPGVTLIEDSDVPLGPGESTNVVITDPETPLASIPKMGDAGVSGYVFGIALALLVASGAVYAKKRLASQ</sequence>
<proteinExistence type="predicted"/>
<evidence type="ECO:0000256" key="2">
    <source>
        <dbReference type="SAM" id="Phobius"/>
    </source>
</evidence>
<evidence type="ECO:0000313" key="4">
    <source>
        <dbReference type="EMBL" id="HJC47769.1"/>
    </source>
</evidence>
<dbReference type="Proteomes" id="UP000823883">
    <property type="component" value="Unassembled WGS sequence"/>
</dbReference>
<keyword evidence="2" id="KW-1133">Transmembrane helix</keyword>
<accession>A0A9D2PEH2</accession>